<keyword evidence="9" id="KW-1185">Reference proteome</keyword>
<dbReference type="InterPro" id="IPR001356">
    <property type="entry name" value="HD"/>
</dbReference>
<protein>
    <recommendedName>
        <fullName evidence="7">Homeobox domain-containing protein</fullName>
    </recommendedName>
</protein>
<dbReference type="GO" id="GO:0005634">
    <property type="term" value="C:nucleus"/>
    <property type="evidence" value="ECO:0007669"/>
    <property type="project" value="UniProtKB-SubCell"/>
</dbReference>
<dbReference type="GO" id="GO:0007420">
    <property type="term" value="P:brain development"/>
    <property type="evidence" value="ECO:0007669"/>
    <property type="project" value="TreeGrafter"/>
</dbReference>
<evidence type="ECO:0000256" key="1">
    <source>
        <dbReference type="ARBA" id="ARBA00004123"/>
    </source>
</evidence>
<organism evidence="8 9">
    <name type="scientific">Psylliodes chrysocephalus</name>
    <dbReference type="NCBI Taxonomy" id="3402493"/>
    <lineage>
        <taxon>Eukaryota</taxon>
        <taxon>Metazoa</taxon>
        <taxon>Ecdysozoa</taxon>
        <taxon>Arthropoda</taxon>
        <taxon>Hexapoda</taxon>
        <taxon>Insecta</taxon>
        <taxon>Pterygota</taxon>
        <taxon>Neoptera</taxon>
        <taxon>Endopterygota</taxon>
        <taxon>Coleoptera</taxon>
        <taxon>Polyphaga</taxon>
        <taxon>Cucujiformia</taxon>
        <taxon>Chrysomeloidea</taxon>
        <taxon>Chrysomelidae</taxon>
        <taxon>Galerucinae</taxon>
        <taxon>Alticini</taxon>
        <taxon>Psylliodes</taxon>
    </lineage>
</organism>
<name>A0A9P0CVS7_9CUCU</name>
<keyword evidence="2 5" id="KW-0238">DNA-binding</keyword>
<feature type="domain" description="Homeobox" evidence="7">
    <location>
        <begin position="117"/>
        <end position="177"/>
    </location>
</feature>
<dbReference type="PRINTS" id="PR00024">
    <property type="entry name" value="HOMEOBOX"/>
</dbReference>
<evidence type="ECO:0000256" key="6">
    <source>
        <dbReference type="RuleBase" id="RU000682"/>
    </source>
</evidence>
<dbReference type="CDD" id="cd00086">
    <property type="entry name" value="homeodomain"/>
    <property type="match status" value="1"/>
</dbReference>
<dbReference type="PROSITE" id="PS00027">
    <property type="entry name" value="HOMEOBOX_1"/>
    <property type="match status" value="1"/>
</dbReference>
<evidence type="ECO:0000256" key="5">
    <source>
        <dbReference type="PROSITE-ProRule" id="PRU00108"/>
    </source>
</evidence>
<dbReference type="GO" id="GO:0000978">
    <property type="term" value="F:RNA polymerase II cis-regulatory region sequence-specific DNA binding"/>
    <property type="evidence" value="ECO:0007669"/>
    <property type="project" value="TreeGrafter"/>
</dbReference>
<evidence type="ECO:0000313" key="9">
    <source>
        <dbReference type="Proteomes" id="UP001153636"/>
    </source>
</evidence>
<comment type="subcellular location">
    <subcellularLocation>
        <location evidence="1 5 6">Nucleus</location>
    </subcellularLocation>
</comment>
<dbReference type="Pfam" id="PF00046">
    <property type="entry name" value="Homeodomain"/>
    <property type="match status" value="1"/>
</dbReference>
<feature type="DNA-binding region" description="Homeobox" evidence="5">
    <location>
        <begin position="119"/>
        <end position="178"/>
    </location>
</feature>
<gene>
    <name evidence="8" type="ORF">PSYICH_LOCUS11330</name>
</gene>
<dbReference type="InterPro" id="IPR020479">
    <property type="entry name" value="HD_metazoa"/>
</dbReference>
<keyword evidence="3 5" id="KW-0371">Homeobox</keyword>
<dbReference type="PANTHER" id="PTHR24339:SF30">
    <property type="entry name" value="LATERAL MUSCLES SCARCER, ISOFORM B"/>
    <property type="match status" value="1"/>
</dbReference>
<dbReference type="GO" id="GO:0000981">
    <property type="term" value="F:DNA-binding transcription factor activity, RNA polymerase II-specific"/>
    <property type="evidence" value="ECO:0007669"/>
    <property type="project" value="InterPro"/>
</dbReference>
<accession>A0A9P0CVS7</accession>
<dbReference type="SMART" id="SM00389">
    <property type="entry name" value="HOX"/>
    <property type="match status" value="1"/>
</dbReference>
<evidence type="ECO:0000256" key="3">
    <source>
        <dbReference type="ARBA" id="ARBA00023155"/>
    </source>
</evidence>
<keyword evidence="4 5" id="KW-0539">Nucleus</keyword>
<dbReference type="Proteomes" id="UP001153636">
    <property type="component" value="Chromosome 5"/>
</dbReference>
<dbReference type="GO" id="GO:0030182">
    <property type="term" value="P:neuron differentiation"/>
    <property type="evidence" value="ECO:0007669"/>
    <property type="project" value="TreeGrafter"/>
</dbReference>
<dbReference type="SUPFAM" id="SSF46689">
    <property type="entry name" value="Homeodomain-like"/>
    <property type="match status" value="1"/>
</dbReference>
<evidence type="ECO:0000259" key="7">
    <source>
        <dbReference type="PROSITE" id="PS50071"/>
    </source>
</evidence>
<dbReference type="Gene3D" id="1.10.10.60">
    <property type="entry name" value="Homeodomain-like"/>
    <property type="match status" value="1"/>
</dbReference>
<dbReference type="PROSITE" id="PS50071">
    <property type="entry name" value="HOMEOBOX_2"/>
    <property type="match status" value="1"/>
</dbReference>
<dbReference type="PANTHER" id="PTHR24339">
    <property type="entry name" value="HOMEOBOX PROTEIN EMX-RELATED"/>
    <property type="match status" value="1"/>
</dbReference>
<dbReference type="EMBL" id="OV651817">
    <property type="protein sequence ID" value="CAH1110322.1"/>
    <property type="molecule type" value="Genomic_DNA"/>
</dbReference>
<dbReference type="AlphaFoldDB" id="A0A9P0CVS7"/>
<evidence type="ECO:0000256" key="2">
    <source>
        <dbReference type="ARBA" id="ARBA00023125"/>
    </source>
</evidence>
<sequence>MDEVFVVNDNTVDNEVKKCHNSVKFSIDSLLSTNGTNSENQNERTEKSDCCGDVTVSKDYFEVEDSTSGDCAGGTVKQGPFERFKRDNESVVSTTGELYQRNYTEDGPYSDCKSDDERKKRPRTAFTAAQIKSLEAEFERNKYLSVAKRCQLSKTLKLTETQIKIWFQNRRTKWKRKYTNDIEILAQQYYNSMGIMTPRPIFLGDRLWFFNYPGQPGMSSAHPAVPTNMLPLHPGATMPPQMPLHPQRHCVRNYVEFPPQEQPPEVPPMLQLQNFGRQFDNS</sequence>
<evidence type="ECO:0000313" key="8">
    <source>
        <dbReference type="EMBL" id="CAH1110322.1"/>
    </source>
</evidence>
<dbReference type="InterPro" id="IPR050877">
    <property type="entry name" value="EMX-VAX-Noto_Homeobox_TFs"/>
</dbReference>
<proteinExistence type="predicted"/>
<reference evidence="8" key="1">
    <citation type="submission" date="2022-01" db="EMBL/GenBank/DDBJ databases">
        <authorList>
            <person name="King R."/>
        </authorList>
    </citation>
    <scope>NUCLEOTIDE SEQUENCE</scope>
</reference>
<evidence type="ECO:0000256" key="4">
    <source>
        <dbReference type="ARBA" id="ARBA00023242"/>
    </source>
</evidence>
<dbReference type="InterPro" id="IPR009057">
    <property type="entry name" value="Homeodomain-like_sf"/>
</dbReference>
<dbReference type="InterPro" id="IPR017970">
    <property type="entry name" value="Homeobox_CS"/>
</dbReference>
<dbReference type="OrthoDB" id="6159439at2759"/>